<dbReference type="AlphaFoldDB" id="A0A833R5Z9"/>
<gene>
    <name evidence="1" type="ORF">FCM35_KLT20396</name>
</gene>
<dbReference type="EMBL" id="SWLB01000008">
    <property type="protein sequence ID" value="KAF3335889.1"/>
    <property type="molecule type" value="Genomic_DNA"/>
</dbReference>
<comment type="caution">
    <text evidence="1">The sequence shown here is derived from an EMBL/GenBank/DDBJ whole genome shotgun (WGS) entry which is preliminary data.</text>
</comment>
<name>A0A833R5Z9_9POAL</name>
<organism evidence="1 2">
    <name type="scientific">Carex littledalei</name>
    <dbReference type="NCBI Taxonomy" id="544730"/>
    <lineage>
        <taxon>Eukaryota</taxon>
        <taxon>Viridiplantae</taxon>
        <taxon>Streptophyta</taxon>
        <taxon>Embryophyta</taxon>
        <taxon>Tracheophyta</taxon>
        <taxon>Spermatophyta</taxon>
        <taxon>Magnoliopsida</taxon>
        <taxon>Liliopsida</taxon>
        <taxon>Poales</taxon>
        <taxon>Cyperaceae</taxon>
        <taxon>Cyperoideae</taxon>
        <taxon>Cariceae</taxon>
        <taxon>Carex</taxon>
        <taxon>Carex subgen. Euthyceras</taxon>
    </lineage>
</organism>
<proteinExistence type="predicted"/>
<evidence type="ECO:0000313" key="2">
    <source>
        <dbReference type="Proteomes" id="UP000623129"/>
    </source>
</evidence>
<reference evidence="1" key="1">
    <citation type="submission" date="2020-01" db="EMBL/GenBank/DDBJ databases">
        <title>Genome sequence of Kobresia littledalei, the first chromosome-level genome in the family Cyperaceae.</title>
        <authorList>
            <person name="Qu G."/>
        </authorList>
    </citation>
    <scope>NUCLEOTIDE SEQUENCE</scope>
    <source>
        <strain evidence="1">C.B.Clarke</strain>
        <tissue evidence="1">Leaf</tissue>
    </source>
</reference>
<accession>A0A833R5Z9</accession>
<protein>
    <submittedName>
        <fullName evidence="1">Uncharacterized protein</fullName>
    </submittedName>
</protein>
<sequence length="168" mass="19363">MEPDQLPHPGYAVFLSPLDEHHRLLMNLNNSIVFQPTRPIAPSLSNLQQLLASRYGGVLNNWSIRRVANSFLVRIPEWVFSDDPYLDEDFWALHHLVVLPWQTLDGSEPGNSGHRIMVTIYDFPLDFWHPIYFRQATVGMGRMLGFATDAMSTANMSRKMDFVYLETL</sequence>
<evidence type="ECO:0000313" key="1">
    <source>
        <dbReference type="EMBL" id="KAF3335889.1"/>
    </source>
</evidence>
<keyword evidence="2" id="KW-1185">Reference proteome</keyword>
<dbReference type="Proteomes" id="UP000623129">
    <property type="component" value="Unassembled WGS sequence"/>
</dbReference>